<dbReference type="GO" id="GO:0016197">
    <property type="term" value="P:endosomal transport"/>
    <property type="evidence" value="ECO:0007669"/>
    <property type="project" value="TreeGrafter"/>
</dbReference>
<dbReference type="GO" id="GO:0005764">
    <property type="term" value="C:lysosome"/>
    <property type="evidence" value="ECO:0007669"/>
    <property type="project" value="TreeGrafter"/>
</dbReference>
<dbReference type="GO" id="GO:0005829">
    <property type="term" value="C:cytosol"/>
    <property type="evidence" value="ECO:0007669"/>
    <property type="project" value="TreeGrafter"/>
</dbReference>
<organism evidence="6 7">
    <name type="scientific">Eleusine coracana subsp. coracana</name>
    <dbReference type="NCBI Taxonomy" id="191504"/>
    <lineage>
        <taxon>Eukaryota</taxon>
        <taxon>Viridiplantae</taxon>
        <taxon>Streptophyta</taxon>
        <taxon>Embryophyta</taxon>
        <taxon>Tracheophyta</taxon>
        <taxon>Spermatophyta</taxon>
        <taxon>Magnoliopsida</taxon>
        <taxon>Liliopsida</taxon>
        <taxon>Poales</taxon>
        <taxon>Poaceae</taxon>
        <taxon>PACMAD clade</taxon>
        <taxon>Chloridoideae</taxon>
        <taxon>Cynodonteae</taxon>
        <taxon>Eleusininae</taxon>
        <taxon>Eleusine</taxon>
    </lineage>
</organism>
<evidence type="ECO:0000256" key="2">
    <source>
        <dbReference type="ARBA" id="ARBA00022448"/>
    </source>
</evidence>
<evidence type="ECO:0000313" key="6">
    <source>
        <dbReference type="EMBL" id="GJM95539.1"/>
    </source>
</evidence>
<evidence type="ECO:0000313" key="7">
    <source>
        <dbReference type="Proteomes" id="UP001054889"/>
    </source>
</evidence>
<evidence type="ECO:0000256" key="1">
    <source>
        <dbReference type="ARBA" id="ARBA00005324"/>
    </source>
</evidence>
<dbReference type="InterPro" id="IPR039591">
    <property type="entry name" value="AP5M1"/>
</dbReference>
<dbReference type="AlphaFoldDB" id="A0AAV5CBN6"/>
<reference evidence="6" key="2">
    <citation type="submission" date="2021-12" db="EMBL/GenBank/DDBJ databases">
        <title>Resequencing data analysis of finger millet.</title>
        <authorList>
            <person name="Hatakeyama M."/>
            <person name="Aluri S."/>
            <person name="Balachadran M.T."/>
            <person name="Sivarajan S.R."/>
            <person name="Poveda L."/>
            <person name="Shimizu-Inatsugi R."/>
            <person name="Schlapbach R."/>
            <person name="Sreeman S.M."/>
            <person name="Shimizu K.K."/>
        </authorList>
    </citation>
    <scope>NUCLEOTIDE SEQUENCE</scope>
</reference>
<keyword evidence="7" id="KW-1185">Reference proteome</keyword>
<reference evidence="6" key="1">
    <citation type="journal article" date="2018" name="DNA Res.">
        <title>Multiple hybrid de novo genome assembly of finger millet, an orphan allotetraploid crop.</title>
        <authorList>
            <person name="Hatakeyama M."/>
            <person name="Aluri S."/>
            <person name="Balachadran M.T."/>
            <person name="Sivarajan S.R."/>
            <person name="Patrignani A."/>
            <person name="Gruter S."/>
            <person name="Poveda L."/>
            <person name="Shimizu-Inatsugi R."/>
            <person name="Baeten J."/>
            <person name="Francoijs K.J."/>
            <person name="Nataraja K.N."/>
            <person name="Reddy Y.A.N."/>
            <person name="Phadnis S."/>
            <person name="Ravikumar R.L."/>
            <person name="Schlapbach R."/>
            <person name="Sreeman S.M."/>
            <person name="Shimizu K.K."/>
        </authorList>
    </citation>
    <scope>NUCLEOTIDE SEQUENCE</scope>
</reference>
<comment type="subcellular location">
    <subcellularLocation>
        <location evidence="5">Endomembrane system</location>
        <topology evidence="5">Peripheral membrane protein</topology>
        <orientation evidence="5">Cytoplasmic side</orientation>
    </subcellularLocation>
</comment>
<dbReference type="EMBL" id="BQKI01000005">
    <property type="protein sequence ID" value="GJM95539.1"/>
    <property type="molecule type" value="Genomic_DNA"/>
</dbReference>
<evidence type="ECO:0000256" key="5">
    <source>
        <dbReference type="ARBA" id="ARBA00029433"/>
    </source>
</evidence>
<keyword evidence="3" id="KW-0653">Protein transport</keyword>
<accession>A0AAV5CBN6</accession>
<dbReference type="GO" id="GO:0005770">
    <property type="term" value="C:late endosome"/>
    <property type="evidence" value="ECO:0007669"/>
    <property type="project" value="TreeGrafter"/>
</dbReference>
<comment type="similarity">
    <text evidence="1">Belongs to the adaptor complexes medium subunit family.</text>
</comment>
<evidence type="ECO:0000256" key="4">
    <source>
        <dbReference type="ARBA" id="ARBA00023136"/>
    </source>
</evidence>
<evidence type="ECO:0000256" key="3">
    <source>
        <dbReference type="ARBA" id="ARBA00022927"/>
    </source>
</evidence>
<sequence>MRPAQPIKDVFLLDFRPQSSVGSSCFPAVFPAGHVRQRVQRPRHLDSHAARHRSLLQVPVGTSSPVKQDLAPSDSTRLTCFPYFSRRFAVVEKRWRTTWEAEGGGGTGDGKGAGAPLPTDHEVAAAFAERRKREGTARGSGIRTTVSSVGSDSWVDDPITRHIISLHIGKVGGDGFMLWPVVLQKRGGYYVLVLPMVDPQSFRAYENLLKRSDCGSSAKENGNLSSILLNLPCITG</sequence>
<name>A0AAV5CBN6_ELECO</name>
<dbReference type="Proteomes" id="UP001054889">
    <property type="component" value="Unassembled WGS sequence"/>
</dbReference>
<comment type="caution">
    <text evidence="6">The sequence shown here is derived from an EMBL/GenBank/DDBJ whole genome shotgun (WGS) entry which is preliminary data.</text>
</comment>
<keyword evidence="4" id="KW-0472">Membrane</keyword>
<dbReference type="PANTHER" id="PTHR16082">
    <property type="entry name" value="AP-5 COMPLEX SUBUNIT MU-1"/>
    <property type="match status" value="1"/>
</dbReference>
<dbReference type="GO" id="GO:0015031">
    <property type="term" value="P:protein transport"/>
    <property type="evidence" value="ECO:0007669"/>
    <property type="project" value="UniProtKB-KW"/>
</dbReference>
<dbReference type="GO" id="GO:0030119">
    <property type="term" value="C:AP-type membrane coat adaptor complex"/>
    <property type="evidence" value="ECO:0007669"/>
    <property type="project" value="TreeGrafter"/>
</dbReference>
<keyword evidence="2" id="KW-0813">Transport</keyword>
<gene>
    <name evidence="6" type="primary">ga12286</name>
    <name evidence="6" type="ORF">PR202_ga12286</name>
</gene>
<proteinExistence type="inferred from homology"/>
<dbReference type="PANTHER" id="PTHR16082:SF2">
    <property type="entry name" value="AP-5 COMPLEX SUBUNIT MU-1"/>
    <property type="match status" value="1"/>
</dbReference>
<protein>
    <submittedName>
        <fullName evidence="6">Uncharacterized protein</fullName>
    </submittedName>
</protein>